<dbReference type="InterPro" id="IPR005467">
    <property type="entry name" value="His_kinase_dom"/>
</dbReference>
<evidence type="ECO:0000256" key="4">
    <source>
        <dbReference type="SAM" id="Coils"/>
    </source>
</evidence>
<dbReference type="PROSITE" id="PS50109">
    <property type="entry name" value="HIS_KIN"/>
    <property type="match status" value="1"/>
</dbReference>
<dbReference type="InterPro" id="IPR036097">
    <property type="entry name" value="HisK_dim/P_sf"/>
</dbReference>
<dbReference type="InterPro" id="IPR036890">
    <property type="entry name" value="HATPase_C_sf"/>
</dbReference>
<gene>
    <name evidence="6" type="ORF">SSE37_24229</name>
</gene>
<proteinExistence type="predicted"/>
<dbReference type="Gene3D" id="3.30.565.10">
    <property type="entry name" value="Histidine kinase-like ATPase, C-terminal domain"/>
    <property type="match status" value="1"/>
</dbReference>
<dbReference type="InterPro" id="IPR003594">
    <property type="entry name" value="HATPase_dom"/>
</dbReference>
<dbReference type="CDD" id="cd00082">
    <property type="entry name" value="HisKA"/>
    <property type="match status" value="1"/>
</dbReference>
<evidence type="ECO:0000259" key="5">
    <source>
        <dbReference type="PROSITE" id="PS50109"/>
    </source>
</evidence>
<dbReference type="InterPro" id="IPR004358">
    <property type="entry name" value="Sig_transdc_His_kin-like_C"/>
</dbReference>
<dbReference type="EMBL" id="AAYA01000003">
    <property type="protein sequence ID" value="EBA09406.1"/>
    <property type="molecule type" value="Genomic_DNA"/>
</dbReference>
<keyword evidence="3" id="KW-0597">Phosphoprotein</keyword>
<dbReference type="InterPro" id="IPR003661">
    <property type="entry name" value="HisK_dim/P_dom"/>
</dbReference>
<dbReference type="PRINTS" id="PR00344">
    <property type="entry name" value="BCTRLSENSOR"/>
</dbReference>
<dbReference type="eggNOG" id="COG4191">
    <property type="taxonomic scope" value="Bacteria"/>
</dbReference>
<keyword evidence="6" id="KW-0808">Transferase</keyword>
<dbReference type="SUPFAM" id="SSF47384">
    <property type="entry name" value="Homodimeric domain of signal transducing histidine kinase"/>
    <property type="match status" value="1"/>
</dbReference>
<keyword evidence="6" id="KW-0418">Kinase</keyword>
<dbReference type="EC" id="2.7.13.3" evidence="2"/>
<evidence type="ECO:0000256" key="1">
    <source>
        <dbReference type="ARBA" id="ARBA00000085"/>
    </source>
</evidence>
<dbReference type="PANTHER" id="PTHR43065:SF42">
    <property type="entry name" value="TWO-COMPONENT SENSOR PPRA"/>
    <property type="match status" value="1"/>
</dbReference>
<dbReference type="Proteomes" id="UP000005713">
    <property type="component" value="Unassembled WGS sequence"/>
</dbReference>
<sequence length="698" mass="76633">MGGLTLEIERARNTGPKEFPVSLAIHLDTDGAIRWVEPDALDQLGMGADADPAGESFLSWWAEPDVRCVAEALDKVRHDGKATFEARMNPDFMSGRRIWSVQMGALHADGGTTHILAVLVDVTRKVARIAELEEELKHAHASNAQLVRRLETKRERIRILENRNSQSDKLQTMGAFVASVVHDMNNVLSVMKSAQRIVTRKLKGSVETDLFAEVDASIDRGQSLLRQLLDFSRTDDLHAELADPAAMLDRDKGLIQQLIGRSGLQLELPDERWQIFCEPGRFAAVVFNIVSNAHDAIVDSGRPGTVTVAVRNVPRADCPTGVFPRDYVCVSIRDTGKGMVPEVLSRMGEPFFTTKPKGKGTGIGIRSAYDLARRCGGKLDIDSAPDTGTEIRIYLARAELRGEVIGSEGGIADRTLHGDARVLILANPENLGPGLQDLMTGLGYDTALATDILEARELVVDELIYDLLIVDLDHVADVAPSVLDALCEYIPGSKCIRISSFPSTPDVPVHLNKPISEYALSTTMLDHLDRLPGASLTGHSLRQSALVRERLPSPEFQRVFDIWHKKAQHERHLPDGSLVHDLQIQMPGNACLISCDPSPEEDGQHQFRFVWAGSALEARLGYGATGARLTDAHERLIGPIAQLYRRCQRGTALYSSARVLSLSDQHPVNVHRLLLPLAEGGERVTHLFGLVHFHDVSG</sequence>
<dbReference type="PANTHER" id="PTHR43065">
    <property type="entry name" value="SENSOR HISTIDINE KINASE"/>
    <property type="match status" value="1"/>
</dbReference>
<dbReference type="AlphaFoldDB" id="A3K0U1"/>
<organism evidence="6 7">
    <name type="scientific">Sagittula stellata (strain ATCC 700073 / DSM 11524 / E-37)</name>
    <dbReference type="NCBI Taxonomy" id="388399"/>
    <lineage>
        <taxon>Bacteria</taxon>
        <taxon>Pseudomonadati</taxon>
        <taxon>Pseudomonadota</taxon>
        <taxon>Alphaproteobacteria</taxon>
        <taxon>Rhodobacterales</taxon>
        <taxon>Roseobacteraceae</taxon>
        <taxon>Sagittula</taxon>
    </lineage>
</organism>
<accession>A3K0U1</accession>
<evidence type="ECO:0000256" key="3">
    <source>
        <dbReference type="ARBA" id="ARBA00022553"/>
    </source>
</evidence>
<keyword evidence="4" id="KW-0175">Coiled coil</keyword>
<dbReference type="SUPFAM" id="SSF55874">
    <property type="entry name" value="ATPase domain of HSP90 chaperone/DNA topoisomerase II/histidine kinase"/>
    <property type="match status" value="1"/>
</dbReference>
<dbReference type="InterPro" id="IPR035965">
    <property type="entry name" value="PAS-like_dom_sf"/>
</dbReference>
<dbReference type="Pfam" id="PF08448">
    <property type="entry name" value="PAS_4"/>
    <property type="match status" value="1"/>
</dbReference>
<name>A3K0U1_SAGS3</name>
<comment type="caution">
    <text evidence="6">The sequence shown here is derived from an EMBL/GenBank/DDBJ whole genome shotgun (WGS) entry which is preliminary data.</text>
</comment>
<keyword evidence="7" id="KW-1185">Reference proteome</keyword>
<evidence type="ECO:0000256" key="2">
    <source>
        <dbReference type="ARBA" id="ARBA00012438"/>
    </source>
</evidence>
<comment type="catalytic activity">
    <reaction evidence="1">
        <text>ATP + protein L-histidine = ADP + protein N-phospho-L-histidine.</text>
        <dbReference type="EC" id="2.7.13.3"/>
    </reaction>
</comment>
<reference evidence="6 7" key="1">
    <citation type="submission" date="2006-06" db="EMBL/GenBank/DDBJ databases">
        <authorList>
            <person name="Moran M.A."/>
            <person name="Ferriera S."/>
            <person name="Johnson J."/>
            <person name="Kravitz S."/>
            <person name="Beeson K."/>
            <person name="Sutton G."/>
            <person name="Rogers Y.-H."/>
            <person name="Friedman R."/>
            <person name="Frazier M."/>
            <person name="Venter J.C."/>
        </authorList>
    </citation>
    <scope>NUCLEOTIDE SEQUENCE [LARGE SCALE GENOMIC DNA]</scope>
    <source>
        <strain evidence="6 7">E-37</strain>
    </source>
</reference>
<dbReference type="InterPro" id="IPR013656">
    <property type="entry name" value="PAS_4"/>
</dbReference>
<protein>
    <recommendedName>
        <fullName evidence="2">histidine kinase</fullName>
        <ecNumber evidence="2">2.7.13.3</ecNumber>
    </recommendedName>
</protein>
<evidence type="ECO:0000313" key="6">
    <source>
        <dbReference type="EMBL" id="EBA09406.1"/>
    </source>
</evidence>
<dbReference type="GO" id="GO:0000155">
    <property type="term" value="F:phosphorelay sensor kinase activity"/>
    <property type="evidence" value="ECO:0007669"/>
    <property type="project" value="InterPro"/>
</dbReference>
<dbReference type="SUPFAM" id="SSF55785">
    <property type="entry name" value="PYP-like sensor domain (PAS domain)"/>
    <property type="match status" value="1"/>
</dbReference>
<dbReference type="SMART" id="SM00387">
    <property type="entry name" value="HATPase_c"/>
    <property type="match status" value="1"/>
</dbReference>
<dbReference type="SMART" id="SM00388">
    <property type="entry name" value="HisKA"/>
    <property type="match status" value="1"/>
</dbReference>
<feature type="coiled-coil region" evidence="4">
    <location>
        <begin position="129"/>
        <end position="163"/>
    </location>
</feature>
<feature type="domain" description="Histidine kinase" evidence="5">
    <location>
        <begin position="179"/>
        <end position="399"/>
    </location>
</feature>
<dbReference type="Gene3D" id="3.30.450.20">
    <property type="entry name" value="PAS domain"/>
    <property type="match status" value="1"/>
</dbReference>
<evidence type="ECO:0000313" key="7">
    <source>
        <dbReference type="Proteomes" id="UP000005713"/>
    </source>
</evidence>
<dbReference type="Pfam" id="PF02518">
    <property type="entry name" value="HATPase_c"/>
    <property type="match status" value="1"/>
</dbReference>
<dbReference type="Gene3D" id="1.10.287.130">
    <property type="match status" value="1"/>
</dbReference>
<dbReference type="eggNOG" id="COG0745">
    <property type="taxonomic scope" value="Bacteria"/>
</dbReference>